<feature type="domain" description="THIF-type NAD/FAD binding fold" evidence="1">
    <location>
        <begin position="111"/>
        <end position="347"/>
    </location>
</feature>
<dbReference type="InterPro" id="IPR029063">
    <property type="entry name" value="SAM-dependent_MTases_sf"/>
</dbReference>
<proteinExistence type="predicted"/>
<dbReference type="Pfam" id="PF08241">
    <property type="entry name" value="Methyltransf_11"/>
    <property type="match status" value="1"/>
</dbReference>
<dbReference type="Gene3D" id="3.40.50.150">
    <property type="entry name" value="Vaccinia Virus protein VP39"/>
    <property type="match status" value="1"/>
</dbReference>
<dbReference type="EMBL" id="QKYN01000053">
    <property type="protein sequence ID" value="RAG85002.1"/>
    <property type="molecule type" value="Genomic_DNA"/>
</dbReference>
<keyword evidence="4" id="KW-1185">Reference proteome</keyword>
<name>A0A2X0IIZ6_9ACTN</name>
<dbReference type="PANTHER" id="PTHR10953:SF102">
    <property type="entry name" value="ADENYLYLTRANSFERASE AND SULFURTRANSFERASE MOCS3"/>
    <property type="match status" value="1"/>
</dbReference>
<gene>
    <name evidence="3" type="ORF">DN069_13640</name>
</gene>
<dbReference type="GO" id="GO:0008641">
    <property type="term" value="F:ubiquitin-like modifier activating enzyme activity"/>
    <property type="evidence" value="ECO:0007669"/>
    <property type="project" value="InterPro"/>
</dbReference>
<dbReference type="GO" id="GO:0008757">
    <property type="term" value="F:S-adenosylmethionine-dependent methyltransferase activity"/>
    <property type="evidence" value="ECO:0007669"/>
    <property type="project" value="InterPro"/>
</dbReference>
<accession>A0A2X0IIZ6</accession>
<dbReference type="InterPro" id="IPR000594">
    <property type="entry name" value="ThiF_NAD_FAD-bd"/>
</dbReference>
<organism evidence="3 4">
    <name type="scientific">Streptacidiphilus pinicola</name>
    <dbReference type="NCBI Taxonomy" id="2219663"/>
    <lineage>
        <taxon>Bacteria</taxon>
        <taxon>Bacillati</taxon>
        <taxon>Actinomycetota</taxon>
        <taxon>Actinomycetes</taxon>
        <taxon>Kitasatosporales</taxon>
        <taxon>Streptomycetaceae</taxon>
        <taxon>Streptacidiphilus</taxon>
    </lineage>
</organism>
<reference evidence="3 4" key="1">
    <citation type="submission" date="2018-06" db="EMBL/GenBank/DDBJ databases">
        <title>Streptacidiphilus pinicola sp. nov., isolated from pine grove soil.</title>
        <authorList>
            <person name="Roh S.G."/>
            <person name="Park S."/>
            <person name="Kim M.-K."/>
            <person name="Yun B.-R."/>
            <person name="Park J."/>
            <person name="Kim M.J."/>
            <person name="Kim Y.S."/>
            <person name="Kim S.B."/>
        </authorList>
    </citation>
    <scope>NUCLEOTIDE SEQUENCE [LARGE SCALE GENOMIC DNA]</scope>
    <source>
        <strain evidence="3 4">MMS16-CNU450</strain>
    </source>
</reference>
<dbReference type="Pfam" id="PF00899">
    <property type="entry name" value="ThiF"/>
    <property type="match status" value="1"/>
</dbReference>
<dbReference type="InterPro" id="IPR022291">
    <property type="entry name" value="Bacteriocin_synth_cyclodeHase"/>
</dbReference>
<sequence length="614" mass="66486">MSQDPAQVFQFAPYLSAWQVDGDIHVGGLPPHAAVIEDFPEYLPDFIAFLSGERTLAEAQRWLMDRGLGAEDSATVTEELREAGFLVRALPDPDSRYSRHHLYFQSQGIDPADAQHKLSQSTVGLIGTGGIGSNVATLLAAAGVGHMVISDGDTVELSNLTRQTLYSEGAVGQLKVEVAAARLREINSEVKVTPVPLGFDNADLVSNYFADCDFIVLSADTPREIHEWISSKAVALGIPYSTAGYIEGYAVVGPLVVPGETACYECSRNEHAIFGELRGDASSLRQLNPKRQAPSFGPLNFYVASVQVNEAIRYLTGLPTRTMGTRQAIDFATYEATEEHYQRRADCPTCSSAGPVSATPVPAASLDQLPAIAEQYAAERAEASFNSLLLDPLIARLVSAAGDGQRALDIGCGTGENSRMLGALGYGVTAVDIEPAMLRTANERTADAGIEYRLAGIDEIPRSQTNDLVLCLNVLDWVEDLDGAIDAIRGSLRPGGRAIIAVPHPFKDSGGWLKKWDGRRWRYDDFSVTGHYFSEGPIAKSREDAHGETTVERTVTFKRTATTYVNAFLSAGFALLGYHEPAPTVQADAPEILLEKSMRVPYFLLLDLMLPETK</sequence>
<dbReference type="SUPFAM" id="SSF53335">
    <property type="entry name" value="S-adenosyl-L-methionine-dependent methyltransferases"/>
    <property type="match status" value="1"/>
</dbReference>
<dbReference type="Proteomes" id="UP000248889">
    <property type="component" value="Unassembled WGS sequence"/>
</dbReference>
<feature type="domain" description="Methyltransferase type 11" evidence="2">
    <location>
        <begin position="408"/>
        <end position="500"/>
    </location>
</feature>
<evidence type="ECO:0000313" key="3">
    <source>
        <dbReference type="EMBL" id="RAG85002.1"/>
    </source>
</evidence>
<dbReference type="SUPFAM" id="SSF69572">
    <property type="entry name" value="Activating enzymes of the ubiquitin-like proteins"/>
    <property type="match status" value="1"/>
</dbReference>
<dbReference type="GO" id="GO:0016779">
    <property type="term" value="F:nucleotidyltransferase activity"/>
    <property type="evidence" value="ECO:0007669"/>
    <property type="project" value="TreeGrafter"/>
</dbReference>
<dbReference type="PANTHER" id="PTHR10953">
    <property type="entry name" value="UBIQUITIN-ACTIVATING ENZYME E1"/>
    <property type="match status" value="1"/>
</dbReference>
<dbReference type="AlphaFoldDB" id="A0A2X0IIZ6"/>
<evidence type="ECO:0000259" key="1">
    <source>
        <dbReference type="Pfam" id="PF00899"/>
    </source>
</evidence>
<dbReference type="RefSeq" id="WP_111501223.1">
    <property type="nucleotide sequence ID" value="NZ_QKYN01000053.1"/>
</dbReference>
<dbReference type="Gene3D" id="3.40.50.720">
    <property type="entry name" value="NAD(P)-binding Rossmann-like Domain"/>
    <property type="match status" value="1"/>
</dbReference>
<dbReference type="GO" id="GO:0004792">
    <property type="term" value="F:thiosulfate-cyanide sulfurtransferase activity"/>
    <property type="evidence" value="ECO:0007669"/>
    <property type="project" value="TreeGrafter"/>
</dbReference>
<dbReference type="InterPro" id="IPR045886">
    <property type="entry name" value="ThiF/MoeB/HesA"/>
</dbReference>
<evidence type="ECO:0000313" key="4">
    <source>
        <dbReference type="Proteomes" id="UP000248889"/>
    </source>
</evidence>
<dbReference type="CDD" id="cd02440">
    <property type="entry name" value="AdoMet_MTases"/>
    <property type="match status" value="1"/>
</dbReference>
<dbReference type="InterPro" id="IPR035985">
    <property type="entry name" value="Ubiquitin-activating_enz"/>
</dbReference>
<comment type="caution">
    <text evidence="3">The sequence shown here is derived from an EMBL/GenBank/DDBJ whole genome shotgun (WGS) entry which is preliminary data.</text>
</comment>
<protein>
    <recommendedName>
        <fullName evidence="5">THIF-type NAD/FAD binding fold domain-containing protein</fullName>
    </recommendedName>
</protein>
<dbReference type="GO" id="GO:0005737">
    <property type="term" value="C:cytoplasm"/>
    <property type="evidence" value="ECO:0007669"/>
    <property type="project" value="TreeGrafter"/>
</dbReference>
<dbReference type="InterPro" id="IPR013216">
    <property type="entry name" value="Methyltransf_11"/>
</dbReference>
<evidence type="ECO:0000259" key="2">
    <source>
        <dbReference type="Pfam" id="PF08241"/>
    </source>
</evidence>
<dbReference type="NCBIfam" id="TIGR03882">
    <property type="entry name" value="cyclo_dehyd_2"/>
    <property type="match status" value="1"/>
</dbReference>
<evidence type="ECO:0008006" key="5">
    <source>
        <dbReference type="Google" id="ProtNLM"/>
    </source>
</evidence>